<dbReference type="AlphaFoldDB" id="A0AA39WZM9"/>
<evidence type="ECO:0000313" key="2">
    <source>
        <dbReference type="Proteomes" id="UP001174934"/>
    </source>
</evidence>
<dbReference type="EMBL" id="JAULSR010000003">
    <property type="protein sequence ID" value="KAK0624584.1"/>
    <property type="molecule type" value="Genomic_DNA"/>
</dbReference>
<evidence type="ECO:0008006" key="3">
    <source>
        <dbReference type="Google" id="ProtNLM"/>
    </source>
</evidence>
<evidence type="ECO:0000313" key="1">
    <source>
        <dbReference type="EMBL" id="KAK0624584.1"/>
    </source>
</evidence>
<accession>A0AA39WZM9</accession>
<gene>
    <name evidence="1" type="ORF">B0T17DRAFT_530522</name>
</gene>
<organism evidence="1 2">
    <name type="scientific">Bombardia bombarda</name>
    <dbReference type="NCBI Taxonomy" id="252184"/>
    <lineage>
        <taxon>Eukaryota</taxon>
        <taxon>Fungi</taxon>
        <taxon>Dikarya</taxon>
        <taxon>Ascomycota</taxon>
        <taxon>Pezizomycotina</taxon>
        <taxon>Sordariomycetes</taxon>
        <taxon>Sordariomycetidae</taxon>
        <taxon>Sordariales</taxon>
        <taxon>Lasiosphaeriaceae</taxon>
        <taxon>Bombardia</taxon>
    </lineage>
</organism>
<comment type="caution">
    <text evidence="1">The sequence shown here is derived from an EMBL/GenBank/DDBJ whole genome shotgun (WGS) entry which is preliminary data.</text>
</comment>
<name>A0AA39WZM9_9PEZI</name>
<dbReference type="Proteomes" id="UP001174934">
    <property type="component" value="Unassembled WGS sequence"/>
</dbReference>
<keyword evidence="2" id="KW-1185">Reference proteome</keyword>
<proteinExistence type="predicted"/>
<protein>
    <recommendedName>
        <fullName evidence="3">Ankyrin repeat protein</fullName>
    </recommendedName>
</protein>
<sequence>MAASCDIQGCVDLDAPNAQPILVRLARSSQPSFRIIQTINMLLEHGVDANAMDSKRKMTAIHWEVSLECGPDPSRSWLSEKSRTLDQ</sequence>
<reference evidence="1" key="1">
    <citation type="submission" date="2023-06" db="EMBL/GenBank/DDBJ databases">
        <title>Genome-scale phylogeny and comparative genomics of the fungal order Sordariales.</title>
        <authorList>
            <consortium name="Lawrence Berkeley National Laboratory"/>
            <person name="Hensen N."/>
            <person name="Bonometti L."/>
            <person name="Westerberg I."/>
            <person name="Brannstrom I.O."/>
            <person name="Guillou S."/>
            <person name="Cros-Aarteil S."/>
            <person name="Calhoun S."/>
            <person name="Haridas S."/>
            <person name="Kuo A."/>
            <person name="Mondo S."/>
            <person name="Pangilinan J."/>
            <person name="Riley R."/>
            <person name="LaButti K."/>
            <person name="Andreopoulos B."/>
            <person name="Lipzen A."/>
            <person name="Chen C."/>
            <person name="Yanf M."/>
            <person name="Daum C."/>
            <person name="Ng V."/>
            <person name="Clum A."/>
            <person name="Steindorff A."/>
            <person name="Ohm R."/>
            <person name="Martin F."/>
            <person name="Silar P."/>
            <person name="Natvig D."/>
            <person name="Lalanne C."/>
            <person name="Gautier V."/>
            <person name="Ament-velasquez S.L."/>
            <person name="Kruys A."/>
            <person name="Hutchinson M.I."/>
            <person name="Powell A.J."/>
            <person name="Barry K."/>
            <person name="Miller A.N."/>
            <person name="Grigoriev I.V."/>
            <person name="Debuchy R."/>
            <person name="Gladieux P."/>
            <person name="Thoren M.H."/>
            <person name="Johannesson H."/>
        </authorList>
    </citation>
    <scope>NUCLEOTIDE SEQUENCE</scope>
    <source>
        <strain evidence="1">SMH3391-2</strain>
    </source>
</reference>